<dbReference type="STRING" id="1075417.SAMN05421823_10472"/>
<organism evidence="1 2">
    <name type="scientific">Catalinimonas alkaloidigena</name>
    <dbReference type="NCBI Taxonomy" id="1075417"/>
    <lineage>
        <taxon>Bacteria</taxon>
        <taxon>Pseudomonadati</taxon>
        <taxon>Bacteroidota</taxon>
        <taxon>Cytophagia</taxon>
        <taxon>Cytophagales</taxon>
        <taxon>Catalimonadaceae</taxon>
        <taxon>Catalinimonas</taxon>
    </lineage>
</organism>
<dbReference type="Pfam" id="PF06314">
    <property type="entry name" value="ADC"/>
    <property type="match status" value="1"/>
</dbReference>
<dbReference type="InterPro" id="IPR023375">
    <property type="entry name" value="ADC_dom_sf"/>
</dbReference>
<dbReference type="AlphaFoldDB" id="A0A1G9GDI1"/>
<evidence type="ECO:0000313" key="1">
    <source>
        <dbReference type="EMBL" id="SDK98662.1"/>
    </source>
</evidence>
<dbReference type="EMBL" id="FNFO01000004">
    <property type="protein sequence ID" value="SDK98662.1"/>
    <property type="molecule type" value="Genomic_DNA"/>
</dbReference>
<dbReference type="RefSeq" id="WP_089681862.1">
    <property type="nucleotide sequence ID" value="NZ_FNFO01000004.1"/>
</dbReference>
<accession>A0A1G9GDI1</accession>
<dbReference type="SUPFAM" id="SSF160104">
    <property type="entry name" value="Acetoacetate decarboxylase-like"/>
    <property type="match status" value="1"/>
</dbReference>
<gene>
    <name evidence="1" type="ORF">SAMN05421823_10472</name>
</gene>
<name>A0A1G9GDI1_9BACT</name>
<dbReference type="GO" id="GO:0016829">
    <property type="term" value="F:lyase activity"/>
    <property type="evidence" value="ECO:0007669"/>
    <property type="project" value="InterPro"/>
</dbReference>
<reference evidence="1 2" key="1">
    <citation type="submission" date="2016-10" db="EMBL/GenBank/DDBJ databases">
        <authorList>
            <person name="de Groot N.N."/>
        </authorList>
    </citation>
    <scope>NUCLEOTIDE SEQUENCE [LARGE SCALE GENOMIC DNA]</scope>
    <source>
        <strain evidence="1 2">DSM 25186</strain>
    </source>
</reference>
<protein>
    <submittedName>
        <fullName evidence="1">Acetoacetate decarboxylase (ADC)</fullName>
    </submittedName>
</protein>
<evidence type="ECO:0000313" key="2">
    <source>
        <dbReference type="Proteomes" id="UP000198510"/>
    </source>
</evidence>
<dbReference type="Gene3D" id="2.40.400.10">
    <property type="entry name" value="Acetoacetate decarboxylase-like"/>
    <property type="match status" value="1"/>
</dbReference>
<dbReference type="Proteomes" id="UP000198510">
    <property type="component" value="Unassembled WGS sequence"/>
</dbReference>
<keyword evidence="2" id="KW-1185">Reference proteome</keyword>
<dbReference type="InterPro" id="IPR010451">
    <property type="entry name" value="Acetoacetate_decarboxylase"/>
</dbReference>
<dbReference type="OrthoDB" id="834556at2"/>
<proteinExistence type="predicted"/>
<sequence length="295" mass="32663">MPTTTRIQAYEGRYALVDGIPYHLPVYARNSPALMAGFPIDATRAAALLPGNELHPVTLWDGRGLLLVTVINYLITSIGRYIEFSIAIACTHGPRPAPPLLPGMLIKRFGTGQFILDLPVSTEVSVKGGKGIWGMPKHQANLAYHITDTEVISHYEKDGQFAVRIEIDKPKKIVVPVNVGATNYCQFRNMLMASNIYFRGRAGIGLLHRANARLYVGDHPNVAALKTLDIDPQALFTLFIPAANGVLDDYFQCWFLTYDTPPATMPEGLESVVDLGRSETWLAPPREEDYAHYQI</sequence>